<dbReference type="InterPro" id="IPR037128">
    <property type="entry name" value="Quinolinate_PRibosylTase_N_sf"/>
</dbReference>
<dbReference type="InterPro" id="IPR004393">
    <property type="entry name" value="NadC"/>
</dbReference>
<feature type="binding site" evidence="13">
    <location>
        <position position="100"/>
    </location>
    <ligand>
        <name>substrate</name>
    </ligand>
</feature>
<evidence type="ECO:0000313" key="16">
    <source>
        <dbReference type="EMBL" id="SIT66550.1"/>
    </source>
</evidence>
<reference evidence="16 17" key="1">
    <citation type="submission" date="2017-01" db="EMBL/GenBank/DDBJ databases">
        <authorList>
            <person name="Mah S.A."/>
            <person name="Swanson W.J."/>
            <person name="Moy G.W."/>
            <person name="Vacquier V.D."/>
        </authorList>
    </citation>
    <scope>NUCLEOTIDE SEQUENCE [LARGE SCALE GENOMIC DNA]</scope>
    <source>
        <strain evidence="16 17">M9</strain>
    </source>
</reference>
<dbReference type="PANTHER" id="PTHR32179">
    <property type="entry name" value="NICOTINATE-NUCLEOTIDE PYROPHOSPHORYLASE [CARBOXYLATING]"/>
    <property type="match status" value="1"/>
</dbReference>
<dbReference type="InterPro" id="IPR022412">
    <property type="entry name" value="Quinolinate_PRibosylTrfase_N"/>
</dbReference>
<feature type="binding site" evidence="13">
    <location>
        <begin position="261"/>
        <end position="263"/>
    </location>
    <ligand>
        <name>substrate</name>
    </ligand>
</feature>
<evidence type="ECO:0000256" key="5">
    <source>
        <dbReference type="ARBA" id="ARBA00011944"/>
    </source>
</evidence>
<dbReference type="InterPro" id="IPR027277">
    <property type="entry name" value="NadC/ModD"/>
</dbReference>
<gene>
    <name evidence="16" type="ORF">SAMN05216526_0630</name>
</gene>
<proteinExistence type="inferred from homology"/>
<dbReference type="AlphaFoldDB" id="A0A1R3VPJ3"/>
<evidence type="ECO:0000256" key="4">
    <source>
        <dbReference type="ARBA" id="ARBA00011218"/>
    </source>
</evidence>
<evidence type="ECO:0000259" key="14">
    <source>
        <dbReference type="Pfam" id="PF01729"/>
    </source>
</evidence>
<dbReference type="Pfam" id="PF02749">
    <property type="entry name" value="QRPTase_N"/>
    <property type="match status" value="1"/>
</dbReference>
<dbReference type="FunFam" id="3.90.1170.20:FF:000001">
    <property type="entry name" value="Nicotinate-nucleotide diphosphorylase (Carboxylating)"/>
    <property type="match status" value="1"/>
</dbReference>
<evidence type="ECO:0000256" key="10">
    <source>
        <dbReference type="ARBA" id="ARBA00047445"/>
    </source>
</evidence>
<dbReference type="STRING" id="233100.SAMN05216526_0630"/>
<dbReference type="Proteomes" id="UP000223759">
    <property type="component" value="Unassembled WGS sequence"/>
</dbReference>
<dbReference type="UniPathway" id="UPA00253">
    <property type="reaction ID" value="UER00331"/>
</dbReference>
<dbReference type="EMBL" id="FTPK01000001">
    <property type="protein sequence ID" value="SIT66550.1"/>
    <property type="molecule type" value="Genomic_DNA"/>
</dbReference>
<evidence type="ECO:0000256" key="7">
    <source>
        <dbReference type="ARBA" id="ARBA00022676"/>
    </source>
</evidence>
<dbReference type="GO" id="GO:0009435">
    <property type="term" value="P:NAD+ biosynthetic process"/>
    <property type="evidence" value="ECO:0007669"/>
    <property type="project" value="UniProtKB-UniPathway"/>
</dbReference>
<dbReference type="PIRSF" id="PIRSF006250">
    <property type="entry name" value="NadC_ModD"/>
    <property type="match status" value="1"/>
</dbReference>
<comment type="function">
    <text evidence="1">Involved in the catabolism of quinolinic acid (QA).</text>
</comment>
<accession>A0A1R3VPJ3</accession>
<comment type="catalytic activity">
    <reaction evidence="10">
        <text>nicotinate beta-D-ribonucleotide + CO2 + diphosphate = quinolinate + 5-phospho-alpha-D-ribose 1-diphosphate + 2 H(+)</text>
        <dbReference type="Rhea" id="RHEA:12733"/>
        <dbReference type="ChEBI" id="CHEBI:15378"/>
        <dbReference type="ChEBI" id="CHEBI:16526"/>
        <dbReference type="ChEBI" id="CHEBI:29959"/>
        <dbReference type="ChEBI" id="CHEBI:33019"/>
        <dbReference type="ChEBI" id="CHEBI:57502"/>
        <dbReference type="ChEBI" id="CHEBI:58017"/>
        <dbReference type="EC" id="2.4.2.19"/>
    </reaction>
</comment>
<feature type="binding site" evidence="13">
    <location>
        <position position="217"/>
    </location>
    <ligand>
        <name>substrate</name>
    </ligand>
</feature>
<evidence type="ECO:0000256" key="8">
    <source>
        <dbReference type="ARBA" id="ARBA00022679"/>
    </source>
</evidence>
<organism evidence="16 17">
    <name type="scientific">Ectothiorhodosinus mongolicus</name>
    <dbReference type="NCBI Taxonomy" id="233100"/>
    <lineage>
        <taxon>Bacteria</taxon>
        <taxon>Pseudomonadati</taxon>
        <taxon>Pseudomonadota</taxon>
        <taxon>Gammaproteobacteria</taxon>
        <taxon>Chromatiales</taxon>
        <taxon>Ectothiorhodospiraceae</taxon>
        <taxon>Ectothiorhodosinus</taxon>
    </lineage>
</organism>
<comment type="pathway">
    <text evidence="2">Cofactor biosynthesis; NAD(+) biosynthesis; nicotinate D-ribonucleotide from quinolinate: step 1/1.</text>
</comment>
<dbReference type="InterPro" id="IPR013785">
    <property type="entry name" value="Aldolase_TIM"/>
</dbReference>
<dbReference type="EC" id="2.4.2.19" evidence="5"/>
<dbReference type="SUPFAM" id="SSF51690">
    <property type="entry name" value="Nicotinate/Quinolinate PRTase C-terminal domain-like"/>
    <property type="match status" value="1"/>
</dbReference>
<dbReference type="PANTHER" id="PTHR32179:SF3">
    <property type="entry name" value="NICOTINATE-NUCLEOTIDE PYROPHOSPHORYLASE [CARBOXYLATING]"/>
    <property type="match status" value="1"/>
</dbReference>
<dbReference type="FunFam" id="3.20.20.70:FF:000030">
    <property type="entry name" value="Nicotinate-nucleotide pyrophosphorylase, carboxylating"/>
    <property type="match status" value="1"/>
</dbReference>
<feature type="binding site" evidence="13">
    <location>
        <position position="167"/>
    </location>
    <ligand>
        <name>substrate</name>
    </ligand>
</feature>
<dbReference type="GO" id="GO:0005737">
    <property type="term" value="C:cytoplasm"/>
    <property type="evidence" value="ECO:0007669"/>
    <property type="project" value="TreeGrafter"/>
</dbReference>
<feature type="binding site" evidence="13">
    <location>
        <position position="157"/>
    </location>
    <ligand>
        <name>substrate</name>
    </ligand>
</feature>
<comment type="similarity">
    <text evidence="3 12">Belongs to the NadC/ModD family.</text>
</comment>
<dbReference type="GO" id="GO:0004514">
    <property type="term" value="F:nicotinate-nucleotide diphosphorylase (carboxylating) activity"/>
    <property type="evidence" value="ECO:0007669"/>
    <property type="project" value="UniProtKB-EC"/>
</dbReference>
<keyword evidence="8 12" id="KW-0808">Transferase</keyword>
<feature type="binding site" evidence="13">
    <location>
        <position position="196"/>
    </location>
    <ligand>
        <name>substrate</name>
    </ligand>
</feature>
<feature type="domain" description="Quinolinate phosphoribosyl transferase N-terminal" evidence="15">
    <location>
        <begin position="26"/>
        <end position="110"/>
    </location>
</feature>
<evidence type="ECO:0000256" key="2">
    <source>
        <dbReference type="ARBA" id="ARBA00004893"/>
    </source>
</evidence>
<evidence type="ECO:0000256" key="11">
    <source>
        <dbReference type="ARBA" id="ARBA00069173"/>
    </source>
</evidence>
<comment type="subunit">
    <text evidence="4">Hexamer formed by 3 homodimers.</text>
</comment>
<protein>
    <recommendedName>
        <fullName evidence="11">Probable nicotinate-nucleotide pyrophosphorylase [carboxylating]</fullName>
        <ecNumber evidence="5">2.4.2.19</ecNumber>
    </recommendedName>
    <alternativeName>
        <fullName evidence="9">Quinolinate phosphoribosyltransferase [decarboxylating]</fullName>
    </alternativeName>
</protein>
<dbReference type="Gene3D" id="3.20.20.70">
    <property type="entry name" value="Aldolase class I"/>
    <property type="match status" value="1"/>
</dbReference>
<dbReference type="SUPFAM" id="SSF54675">
    <property type="entry name" value="Nicotinate/Quinolinate PRTase N-terminal domain-like"/>
    <property type="match status" value="1"/>
</dbReference>
<sequence length="281" mass="30126">MTSLPDPEHIAAQVRAALAEDIGTGDITAALIDDRTQCQAQVISRESAIICGQAWFDLAFQQLDPNIHIHWAVAEGARVTPDQSLCQLTGSARAVLTAERTGLNFLQTLSATATVTRRYVDVISGTQATILDTRKTLPGMRLAQKYAVRVGGGQNHRLGLYDAFLIKENHIMAAGGIAGAIAKARQLSPGKPIEVETENFSEVQQALEAGADVIMLDDFSLEQMREAVAWVAGRCRLEASGGATLETVRALALTGVDYISVGALTKHIQAIDLSLRLEKPV</sequence>
<evidence type="ECO:0000256" key="6">
    <source>
        <dbReference type="ARBA" id="ARBA00022642"/>
    </source>
</evidence>
<dbReference type="Pfam" id="PF01729">
    <property type="entry name" value="QRPTase_C"/>
    <property type="match status" value="1"/>
</dbReference>
<keyword evidence="17" id="KW-1185">Reference proteome</keyword>
<evidence type="ECO:0000256" key="12">
    <source>
        <dbReference type="PIRNR" id="PIRNR006250"/>
    </source>
</evidence>
<dbReference type="RefSeq" id="WP_076754839.1">
    <property type="nucleotide sequence ID" value="NZ_CP023018.1"/>
</dbReference>
<dbReference type="OrthoDB" id="9782546at2"/>
<feature type="binding site" evidence="13">
    <location>
        <begin position="240"/>
        <end position="242"/>
    </location>
    <ligand>
        <name>substrate</name>
    </ligand>
</feature>
<name>A0A1R3VPJ3_9GAMM</name>
<dbReference type="CDD" id="cd01572">
    <property type="entry name" value="QPRTase"/>
    <property type="match status" value="1"/>
</dbReference>
<dbReference type="InterPro" id="IPR002638">
    <property type="entry name" value="Quinolinate_PRibosylTrfase_C"/>
</dbReference>
<dbReference type="NCBIfam" id="TIGR00078">
    <property type="entry name" value="nadC"/>
    <property type="match status" value="1"/>
</dbReference>
<feature type="domain" description="Quinolinate phosphoribosyl transferase C-terminal" evidence="14">
    <location>
        <begin position="113"/>
        <end position="276"/>
    </location>
</feature>
<dbReference type="InterPro" id="IPR036068">
    <property type="entry name" value="Nicotinate_pribotase-like_C"/>
</dbReference>
<evidence type="ECO:0000256" key="13">
    <source>
        <dbReference type="PIRSR" id="PIRSR006250-1"/>
    </source>
</evidence>
<dbReference type="Gene3D" id="3.90.1170.20">
    <property type="entry name" value="Quinolinate phosphoribosyl transferase, N-terminal domain"/>
    <property type="match status" value="1"/>
</dbReference>
<evidence type="ECO:0000259" key="15">
    <source>
        <dbReference type="Pfam" id="PF02749"/>
    </source>
</evidence>
<keyword evidence="7 12" id="KW-0328">Glycosyltransferase</keyword>
<evidence type="ECO:0000313" key="17">
    <source>
        <dbReference type="Proteomes" id="UP000223759"/>
    </source>
</evidence>
<keyword evidence="6" id="KW-0662">Pyridine nucleotide biosynthesis</keyword>
<evidence type="ECO:0000256" key="3">
    <source>
        <dbReference type="ARBA" id="ARBA00009400"/>
    </source>
</evidence>
<evidence type="ECO:0000256" key="9">
    <source>
        <dbReference type="ARBA" id="ARBA00033102"/>
    </source>
</evidence>
<dbReference type="GO" id="GO:0034213">
    <property type="term" value="P:quinolinate catabolic process"/>
    <property type="evidence" value="ECO:0007669"/>
    <property type="project" value="TreeGrafter"/>
</dbReference>
<evidence type="ECO:0000256" key="1">
    <source>
        <dbReference type="ARBA" id="ARBA00003237"/>
    </source>
</evidence>
<feature type="binding site" evidence="13">
    <location>
        <begin position="133"/>
        <end position="135"/>
    </location>
    <ligand>
        <name>substrate</name>
    </ligand>
</feature>